<dbReference type="OrthoDB" id="5198202at2"/>
<dbReference type="GO" id="GO:0016020">
    <property type="term" value="C:membrane"/>
    <property type="evidence" value="ECO:0007669"/>
    <property type="project" value="UniProtKB-SubCell"/>
</dbReference>
<keyword evidence="4 6" id="KW-0472">Membrane</keyword>
<gene>
    <name evidence="8" type="ORF">CLV34_0942</name>
</gene>
<evidence type="ECO:0000256" key="3">
    <source>
        <dbReference type="ARBA" id="ARBA00022989"/>
    </source>
</evidence>
<dbReference type="AlphaFoldDB" id="A0A2M8WVY9"/>
<evidence type="ECO:0000256" key="6">
    <source>
        <dbReference type="SAM" id="Phobius"/>
    </source>
</evidence>
<evidence type="ECO:0000313" key="8">
    <source>
        <dbReference type="EMBL" id="PJI95089.1"/>
    </source>
</evidence>
<feature type="region of interest" description="Disordered" evidence="5">
    <location>
        <begin position="1"/>
        <end position="24"/>
    </location>
</feature>
<evidence type="ECO:0000256" key="5">
    <source>
        <dbReference type="SAM" id="MobiDB-lite"/>
    </source>
</evidence>
<sequence length="388" mass="40696">MTVPPGRGPATSPQPPAPGGRSPSAAATWRNLRLLVGRARLRQGAGRVKVALVPVLVASVAAGVAYSIAHWPLGHPYPFFAPVAAWVCLGFTRDRQPRKVLELAIGVAIGVGLGDAVTHVIGSGAWQVALVLAVSALLARFIDRGPLLTTQAGVQAVVIVLLPPTPGAPASRFVDALVGGGVALAVAAFSPNDPRRRLSALAQEAVEELRETLDLLARSLQERDTDLARAALARGRASEPSLVEWRDAAASARDVARVNARARRHLAEVELAGQRVVLVDRVIRTVRVLSRRAVTLTGPDRETAVLGELVGLFAVAVRDLGTALSQGTDPVRARDELLTLAGRLEPRTVAADDWEVQALVLLVRSAVVDALEAAGVEPGAARDALPDL</sequence>
<keyword evidence="9" id="KW-1185">Reference proteome</keyword>
<proteinExistence type="predicted"/>
<name>A0A2M8WVY9_9MICO</name>
<evidence type="ECO:0000259" key="7">
    <source>
        <dbReference type="Pfam" id="PF13515"/>
    </source>
</evidence>
<evidence type="ECO:0000256" key="2">
    <source>
        <dbReference type="ARBA" id="ARBA00022692"/>
    </source>
</evidence>
<keyword evidence="3 6" id="KW-1133">Transmembrane helix</keyword>
<organism evidence="8 9">
    <name type="scientific">Luteimicrobium subarcticum</name>
    <dbReference type="NCBI Taxonomy" id="620910"/>
    <lineage>
        <taxon>Bacteria</taxon>
        <taxon>Bacillati</taxon>
        <taxon>Actinomycetota</taxon>
        <taxon>Actinomycetes</taxon>
        <taxon>Micrococcales</taxon>
        <taxon>Luteimicrobium</taxon>
    </lineage>
</organism>
<evidence type="ECO:0000313" key="9">
    <source>
        <dbReference type="Proteomes" id="UP000231586"/>
    </source>
</evidence>
<keyword evidence="2 6" id="KW-0812">Transmembrane</keyword>
<evidence type="ECO:0000256" key="4">
    <source>
        <dbReference type="ARBA" id="ARBA00023136"/>
    </source>
</evidence>
<feature type="transmembrane region" description="Helical" evidence="6">
    <location>
        <begin position="50"/>
        <end position="69"/>
    </location>
</feature>
<comment type="caution">
    <text evidence="8">The sequence shown here is derived from an EMBL/GenBank/DDBJ whole genome shotgun (WGS) entry which is preliminary data.</text>
</comment>
<evidence type="ECO:0000256" key="1">
    <source>
        <dbReference type="ARBA" id="ARBA00004141"/>
    </source>
</evidence>
<reference evidence="8 9" key="1">
    <citation type="submission" date="2017-11" db="EMBL/GenBank/DDBJ databases">
        <title>Genomic Encyclopedia of Archaeal and Bacterial Type Strains, Phase II (KMG-II): From Individual Species to Whole Genera.</title>
        <authorList>
            <person name="Goeker M."/>
        </authorList>
    </citation>
    <scope>NUCLEOTIDE SEQUENCE [LARGE SCALE GENOMIC DNA]</scope>
    <source>
        <strain evidence="8 9">DSM 22413</strain>
    </source>
</reference>
<dbReference type="Proteomes" id="UP000231586">
    <property type="component" value="Unassembled WGS sequence"/>
</dbReference>
<accession>A0A2M8WVY9</accession>
<dbReference type="Pfam" id="PF13515">
    <property type="entry name" value="FUSC_2"/>
    <property type="match status" value="1"/>
</dbReference>
<comment type="subcellular location">
    <subcellularLocation>
        <location evidence="1">Membrane</location>
        <topology evidence="1">Multi-pass membrane protein</topology>
    </subcellularLocation>
</comment>
<dbReference type="RefSeq" id="WP_100349009.1">
    <property type="nucleotide sequence ID" value="NZ_PGTZ01000006.1"/>
</dbReference>
<dbReference type="InterPro" id="IPR049453">
    <property type="entry name" value="Memb_transporter_dom"/>
</dbReference>
<dbReference type="EMBL" id="PGTZ01000006">
    <property type="protein sequence ID" value="PJI95089.1"/>
    <property type="molecule type" value="Genomic_DNA"/>
</dbReference>
<protein>
    <submittedName>
        <fullName evidence="8">Uncharacterized membrane protein YgaE (UPF0421/DUF939 family)</fullName>
    </submittedName>
</protein>
<feature type="domain" description="Integral membrane bound transporter" evidence="7">
    <location>
        <begin position="65"/>
        <end position="186"/>
    </location>
</feature>